<dbReference type="Pfam" id="PF13377">
    <property type="entry name" value="Peripla_BP_3"/>
    <property type="match status" value="1"/>
</dbReference>
<keyword evidence="3" id="KW-0804">Transcription</keyword>
<dbReference type="RefSeq" id="WP_183568709.1">
    <property type="nucleotide sequence ID" value="NZ_CBCSLB010000018.1"/>
</dbReference>
<protein>
    <submittedName>
        <fullName evidence="5">LacI family transcriptional regulator</fullName>
    </submittedName>
</protein>
<evidence type="ECO:0000256" key="3">
    <source>
        <dbReference type="ARBA" id="ARBA00023163"/>
    </source>
</evidence>
<evidence type="ECO:0000313" key="6">
    <source>
        <dbReference type="Proteomes" id="UP000518605"/>
    </source>
</evidence>
<keyword evidence="6" id="KW-1185">Reference proteome</keyword>
<dbReference type="InterPro" id="IPR028082">
    <property type="entry name" value="Peripla_BP_I"/>
</dbReference>
<keyword evidence="2" id="KW-0238">DNA-binding</keyword>
<keyword evidence="1" id="KW-0805">Transcription regulation</keyword>
<dbReference type="Gene3D" id="3.40.50.2300">
    <property type="match status" value="2"/>
</dbReference>
<comment type="caution">
    <text evidence="5">The sequence shown here is derived from an EMBL/GenBank/DDBJ whole genome shotgun (WGS) entry which is preliminary data.</text>
</comment>
<dbReference type="SMART" id="SM00354">
    <property type="entry name" value="HTH_LACI"/>
    <property type="match status" value="1"/>
</dbReference>
<dbReference type="PROSITE" id="PS00356">
    <property type="entry name" value="HTH_LACI_1"/>
    <property type="match status" value="1"/>
</dbReference>
<dbReference type="SUPFAM" id="SSF47413">
    <property type="entry name" value="lambda repressor-like DNA-binding domains"/>
    <property type="match status" value="1"/>
</dbReference>
<dbReference type="InterPro" id="IPR000843">
    <property type="entry name" value="HTH_LacI"/>
</dbReference>
<feature type="domain" description="HTH lacI-type" evidence="4">
    <location>
        <begin position="2"/>
        <end position="56"/>
    </location>
</feature>
<dbReference type="PANTHER" id="PTHR30146">
    <property type="entry name" value="LACI-RELATED TRANSCRIPTIONAL REPRESSOR"/>
    <property type="match status" value="1"/>
</dbReference>
<gene>
    <name evidence="5" type="ORF">FHS16_004815</name>
</gene>
<dbReference type="PANTHER" id="PTHR30146:SF149">
    <property type="entry name" value="HTH-TYPE TRANSCRIPTIONAL REGULATOR EBGR"/>
    <property type="match status" value="1"/>
</dbReference>
<dbReference type="InterPro" id="IPR010982">
    <property type="entry name" value="Lambda_DNA-bd_dom_sf"/>
</dbReference>
<evidence type="ECO:0000256" key="1">
    <source>
        <dbReference type="ARBA" id="ARBA00023015"/>
    </source>
</evidence>
<dbReference type="SUPFAM" id="SSF53822">
    <property type="entry name" value="Periplasmic binding protein-like I"/>
    <property type="match status" value="1"/>
</dbReference>
<reference evidence="5 6" key="1">
    <citation type="submission" date="2020-08" db="EMBL/GenBank/DDBJ databases">
        <title>Genomic Encyclopedia of Type Strains, Phase III (KMG-III): the genomes of soil and plant-associated and newly described type strains.</title>
        <authorList>
            <person name="Whitman W."/>
        </authorList>
    </citation>
    <scope>NUCLEOTIDE SEQUENCE [LARGE SCALE GENOMIC DNA]</scope>
    <source>
        <strain evidence="5 6">CECT 8234</strain>
    </source>
</reference>
<evidence type="ECO:0000313" key="5">
    <source>
        <dbReference type="EMBL" id="MBB3154733.1"/>
    </source>
</evidence>
<proteinExistence type="predicted"/>
<dbReference type="GO" id="GO:0003700">
    <property type="term" value="F:DNA-binding transcription factor activity"/>
    <property type="evidence" value="ECO:0007669"/>
    <property type="project" value="TreeGrafter"/>
</dbReference>
<accession>A0A7W5GCS8</accession>
<organism evidence="5 6">
    <name type="scientific">Paenibacillus endophyticus</name>
    <dbReference type="NCBI Taxonomy" id="1294268"/>
    <lineage>
        <taxon>Bacteria</taxon>
        <taxon>Bacillati</taxon>
        <taxon>Bacillota</taxon>
        <taxon>Bacilli</taxon>
        <taxon>Bacillales</taxon>
        <taxon>Paenibacillaceae</taxon>
        <taxon>Paenibacillus</taxon>
    </lineage>
</organism>
<dbReference type="EMBL" id="JACHXW010000018">
    <property type="protein sequence ID" value="MBB3154733.1"/>
    <property type="molecule type" value="Genomic_DNA"/>
</dbReference>
<dbReference type="CDD" id="cd01392">
    <property type="entry name" value="HTH_LacI"/>
    <property type="match status" value="1"/>
</dbReference>
<dbReference type="GO" id="GO:0000976">
    <property type="term" value="F:transcription cis-regulatory region binding"/>
    <property type="evidence" value="ECO:0007669"/>
    <property type="project" value="TreeGrafter"/>
</dbReference>
<name>A0A7W5GCS8_9BACL</name>
<dbReference type="PROSITE" id="PS50932">
    <property type="entry name" value="HTH_LACI_2"/>
    <property type="match status" value="1"/>
</dbReference>
<evidence type="ECO:0000259" key="4">
    <source>
        <dbReference type="PROSITE" id="PS50932"/>
    </source>
</evidence>
<dbReference type="InterPro" id="IPR046335">
    <property type="entry name" value="LacI/GalR-like_sensor"/>
</dbReference>
<sequence length="330" mass="35952">MVTIKDIADRAGVSFSTVSKALRDSPLVQNKTKQHILSIAKEMGYQPNLAARSLVSRKSGAIGVVWPSIERAALSSLITKINEQLEKKGYITLLSISHLESAIEIFRRYQVDAILVFGDRDSISSFSSISPLQIPILTYGAAGYTPFSTVDVNRGQAVRLAVRHLARLGHKDIAYIGEPQTQDPLQTVKIEAFRDEIVQLGLQARDNAVLQMNGLEFHDGYLAARAMLEQTPRPTAVISGGIDLTRGILRAIGEHGLSVPHDVSVVSYDNLPQMEDIGVPMTVVGVAIATITAHITTAILELIDQPESLKTVYLEPELVVRASTSHLNND</sequence>
<dbReference type="Pfam" id="PF00356">
    <property type="entry name" value="LacI"/>
    <property type="match status" value="1"/>
</dbReference>
<dbReference type="AlphaFoldDB" id="A0A7W5GCS8"/>
<evidence type="ECO:0000256" key="2">
    <source>
        <dbReference type="ARBA" id="ARBA00023125"/>
    </source>
</evidence>
<dbReference type="Proteomes" id="UP000518605">
    <property type="component" value="Unassembled WGS sequence"/>
</dbReference>
<dbReference type="Gene3D" id="1.10.260.40">
    <property type="entry name" value="lambda repressor-like DNA-binding domains"/>
    <property type="match status" value="1"/>
</dbReference>